<feature type="signal peptide" evidence="2">
    <location>
        <begin position="1"/>
        <end position="19"/>
    </location>
</feature>
<organism evidence="3 4">
    <name type="scientific">Ditylenchus destructor</name>
    <dbReference type="NCBI Taxonomy" id="166010"/>
    <lineage>
        <taxon>Eukaryota</taxon>
        <taxon>Metazoa</taxon>
        <taxon>Ecdysozoa</taxon>
        <taxon>Nematoda</taxon>
        <taxon>Chromadorea</taxon>
        <taxon>Rhabditida</taxon>
        <taxon>Tylenchina</taxon>
        <taxon>Tylenchomorpha</taxon>
        <taxon>Sphaerularioidea</taxon>
        <taxon>Anguinidae</taxon>
        <taxon>Anguininae</taxon>
        <taxon>Ditylenchus</taxon>
    </lineage>
</organism>
<feature type="region of interest" description="Disordered" evidence="1">
    <location>
        <begin position="230"/>
        <end position="275"/>
    </location>
</feature>
<evidence type="ECO:0000256" key="1">
    <source>
        <dbReference type="SAM" id="MobiDB-lite"/>
    </source>
</evidence>
<accession>A0AAD4MEV6</accession>
<gene>
    <name evidence="3" type="ORF">DdX_21453</name>
</gene>
<sequence length="275" mass="28570">MAYMILFIGALAIFGSVLGKPLEENSGAQYETYWIYANVRVKCNGHTASGVRLSLMAGNPGTGEELMTTLTGENGWARELIGHKDTYGGVNAFVQIEHACGLAPGCSNVCKSWINIPKNKVVQGPKSPEKPNYFVKAELGFCTCDKNGAAHNPSVKTVEYSSGPDQDSSAGTPEYSVSPNSVSPADESTGSVSFETLSGGTLTPEVILTGRTVTPGSSISGSLVSGSATDLAHKTVSPRGAPDGFTPTGASERNSRSSGPTSSPVIESRATSKRA</sequence>
<feature type="region of interest" description="Disordered" evidence="1">
    <location>
        <begin position="155"/>
        <end position="197"/>
    </location>
</feature>
<feature type="compositionally biased region" description="Polar residues" evidence="1">
    <location>
        <begin position="159"/>
        <end position="197"/>
    </location>
</feature>
<feature type="chain" id="PRO_5042065999" evidence="2">
    <location>
        <begin position="20"/>
        <end position="275"/>
    </location>
</feature>
<dbReference type="Proteomes" id="UP001201812">
    <property type="component" value="Unassembled WGS sequence"/>
</dbReference>
<keyword evidence="2" id="KW-0732">Signal</keyword>
<reference evidence="3" key="1">
    <citation type="submission" date="2022-01" db="EMBL/GenBank/DDBJ databases">
        <title>Genome Sequence Resource for Two Populations of Ditylenchus destructor, the Migratory Endoparasitic Phytonematode.</title>
        <authorList>
            <person name="Zhang H."/>
            <person name="Lin R."/>
            <person name="Xie B."/>
        </authorList>
    </citation>
    <scope>NUCLEOTIDE SEQUENCE</scope>
    <source>
        <strain evidence="3">BazhouSP</strain>
    </source>
</reference>
<evidence type="ECO:0000313" key="4">
    <source>
        <dbReference type="Proteomes" id="UP001201812"/>
    </source>
</evidence>
<proteinExistence type="predicted"/>
<comment type="caution">
    <text evidence="3">The sequence shown here is derived from an EMBL/GenBank/DDBJ whole genome shotgun (WGS) entry which is preliminary data.</text>
</comment>
<dbReference type="EMBL" id="JAKKPZ010000830">
    <property type="protein sequence ID" value="KAI1692080.1"/>
    <property type="molecule type" value="Genomic_DNA"/>
</dbReference>
<evidence type="ECO:0000313" key="3">
    <source>
        <dbReference type="EMBL" id="KAI1692080.1"/>
    </source>
</evidence>
<name>A0AAD4MEV6_9BILA</name>
<protein>
    <submittedName>
        <fullName evidence="3">Uncharacterized protein</fullName>
    </submittedName>
</protein>
<dbReference type="AlphaFoldDB" id="A0AAD4MEV6"/>
<feature type="compositionally biased region" description="Polar residues" evidence="1">
    <location>
        <begin position="248"/>
        <end position="265"/>
    </location>
</feature>
<evidence type="ECO:0000256" key="2">
    <source>
        <dbReference type="SAM" id="SignalP"/>
    </source>
</evidence>
<keyword evidence="4" id="KW-1185">Reference proteome</keyword>